<comment type="caution">
    <text evidence="1">The sequence shown here is derived from an EMBL/GenBank/DDBJ whole genome shotgun (WGS) entry which is preliminary data.</text>
</comment>
<dbReference type="EMBL" id="CAJJDM010000017">
    <property type="protein sequence ID" value="CAD8053217.1"/>
    <property type="molecule type" value="Genomic_DNA"/>
</dbReference>
<dbReference type="OMA" id="ETHNANS"/>
<dbReference type="PANTHER" id="PTHR15599:SF1">
    <property type="entry name" value="RADIAL SPOKE HEAD 14 HOMOLOG"/>
    <property type="match status" value="1"/>
</dbReference>
<name>A0A8S1KEY3_PARPR</name>
<gene>
    <name evidence="1" type="ORF">PPRIM_AZ9-3.1.T0200218</name>
</gene>
<dbReference type="PANTHER" id="PTHR15599">
    <property type="entry name" value="RTDR1"/>
    <property type="match status" value="1"/>
</dbReference>
<dbReference type="InterPro" id="IPR042856">
    <property type="entry name" value="RSP14"/>
</dbReference>
<reference evidence="1" key="1">
    <citation type="submission" date="2021-01" db="EMBL/GenBank/DDBJ databases">
        <authorList>
            <consortium name="Genoscope - CEA"/>
            <person name="William W."/>
        </authorList>
    </citation>
    <scope>NUCLEOTIDE SEQUENCE</scope>
</reference>
<dbReference type="Proteomes" id="UP000688137">
    <property type="component" value="Unassembled WGS sequence"/>
</dbReference>
<keyword evidence="2" id="KW-1185">Reference proteome</keyword>
<dbReference type="AlphaFoldDB" id="A0A8S1KEY3"/>
<sequence>MQSYKLHVVSENLKDRHPYVEPDFKDRYDPSEVYHAVFDRSIPKLIEILLMENIEAFKYRDALITLNEMVDHQEMKDQMISQGLVGIASAYLHHKDIQIRKQAVILLGCLVSIMRGREQLSDLSFDGLSKLLFDDAREQCGWALCRIITGRDGVDILCKSNLTKKMIQSFMQSKEYPKFTVYLLEAFAKIVEFDNGIYFFLNCGTIKRFIEILSQENYYDQKYTQRITYLSLEVLSKICANHEGKEEAINENAINVANRYLDSPLQEEAYFATILIMNCTINLEGKKQCVHVENDEIIQKLISLLNKDFSKDVKQALINIADYPEGFIIITKLLSNNYETLDDLLGPRVVIALAKLIPRGLENYDNYKQYGRTLCKFLRDYNDAIFIALEETVKIVEILMEFFYYTDLVRDVTDSLLKLIEVDIESREYALNYLETHNANSKEIQNISKKILELFPH</sequence>
<accession>A0A8S1KEY3</accession>
<evidence type="ECO:0000313" key="1">
    <source>
        <dbReference type="EMBL" id="CAD8053217.1"/>
    </source>
</evidence>
<protein>
    <submittedName>
        <fullName evidence="1">Uncharacterized protein</fullName>
    </submittedName>
</protein>
<proteinExistence type="predicted"/>
<evidence type="ECO:0000313" key="2">
    <source>
        <dbReference type="Proteomes" id="UP000688137"/>
    </source>
</evidence>
<organism evidence="1 2">
    <name type="scientific">Paramecium primaurelia</name>
    <dbReference type="NCBI Taxonomy" id="5886"/>
    <lineage>
        <taxon>Eukaryota</taxon>
        <taxon>Sar</taxon>
        <taxon>Alveolata</taxon>
        <taxon>Ciliophora</taxon>
        <taxon>Intramacronucleata</taxon>
        <taxon>Oligohymenophorea</taxon>
        <taxon>Peniculida</taxon>
        <taxon>Parameciidae</taxon>
        <taxon>Paramecium</taxon>
    </lineage>
</organism>